<dbReference type="EMBL" id="AP022642">
    <property type="protein sequence ID" value="BCA26348.1"/>
    <property type="molecule type" value="Genomic_DNA"/>
</dbReference>
<name>A0A679GDA4_9GAMM</name>
<dbReference type="EMBL" id="JAWJUL010000198">
    <property type="protein sequence ID" value="MDV3443493.1"/>
    <property type="molecule type" value="Genomic_DNA"/>
</dbReference>
<evidence type="ECO:0000313" key="1">
    <source>
        <dbReference type="EMBL" id="BCA26348.1"/>
    </source>
</evidence>
<evidence type="ECO:0000313" key="3">
    <source>
        <dbReference type="Proteomes" id="UP000501237"/>
    </source>
</evidence>
<gene>
    <name evidence="1" type="ORF">PtoMrB4_03250</name>
    <name evidence="2" type="ORF">R0G64_29190</name>
</gene>
<organism evidence="1 3">
    <name type="scientific">Metapseudomonas otitidis</name>
    <dbReference type="NCBI Taxonomy" id="319939"/>
    <lineage>
        <taxon>Bacteria</taxon>
        <taxon>Pseudomonadati</taxon>
        <taxon>Pseudomonadota</taxon>
        <taxon>Gammaproteobacteria</taxon>
        <taxon>Pseudomonadales</taxon>
        <taxon>Pseudomonadaceae</taxon>
        <taxon>Metapseudomonas</taxon>
    </lineage>
</organism>
<evidence type="ECO:0000313" key="2">
    <source>
        <dbReference type="EMBL" id="MDV3443493.1"/>
    </source>
</evidence>
<sequence length="251" mass="27296">MCLITFAWRPGHATPLVLAANRDEFYERPTRALGAWHDVPGLHAGRDLEAGGTWLGLGQGGRFAALTNIRDPRHPATGRSRGELCVGFLGGTQTPEAFMAEAHRRAADYAGFNLLVGDGRELWFLHSRGPGPRRLEAGLYGLSNADLDTPWPKVRKTKAALAECLDVVRPADLLNLMHDPQPASDATLPDTGVGLETERMLSPVFIASRTYGTRATTALIVRGDGSREVVERGFGPFGKPLDDVHLNLRTR</sequence>
<dbReference type="KEGG" id="poj:PtoMrB4_03250"/>
<dbReference type="AlphaFoldDB" id="A0A679GDA4"/>
<dbReference type="PANTHER" id="PTHR17985">
    <property type="entry name" value="SER/THR-RICH PROTEIN T10 IN DGCR REGION"/>
    <property type="match status" value="1"/>
</dbReference>
<keyword evidence="4" id="KW-1185">Reference proteome</keyword>
<dbReference type="RefSeq" id="WP_044402303.1">
    <property type="nucleotide sequence ID" value="NZ_AP022642.1"/>
</dbReference>
<dbReference type="PANTHER" id="PTHR17985:SF8">
    <property type="entry name" value="TRANSPORT AND GOLGI ORGANIZATION PROTEIN 2 HOMOLOG"/>
    <property type="match status" value="1"/>
</dbReference>
<dbReference type="Proteomes" id="UP001273935">
    <property type="component" value="Unassembled WGS sequence"/>
</dbReference>
<reference evidence="2 4" key="2">
    <citation type="submission" date="2023-10" db="EMBL/GenBank/DDBJ databases">
        <title>Pseudomonas otitidis isolated from a paediatric patient with cystic fibrosis in Chile.</title>
        <authorList>
            <person name="Amsteins-Romero L."/>
            <person name="Opazo-Capurro A."/>
            <person name="Matus-Kohler M."/>
            <person name="Gonzalez-Rocha G."/>
        </authorList>
    </citation>
    <scope>NUCLEOTIDE SEQUENCE [LARGE SCALE GENOMIC DNA]</scope>
    <source>
        <strain evidence="2 4">P-714</strain>
    </source>
</reference>
<dbReference type="Pfam" id="PF05742">
    <property type="entry name" value="TANGO2"/>
    <property type="match status" value="1"/>
</dbReference>
<proteinExistence type="predicted"/>
<reference evidence="1 3" key="1">
    <citation type="journal article" date="2020" name="Microbiol. Resour. Announc.">
        <title>Complete genome sequence of Pseudomonas otitidis strain MrB4, isolated from Lake Biwa in Japan.</title>
        <authorList>
            <person name="Miyazaki K."/>
            <person name="Hase E."/>
            <person name="Maruya T."/>
        </authorList>
    </citation>
    <scope>NUCLEOTIDE SEQUENCE [LARGE SCALE GENOMIC DNA]</scope>
    <source>
        <strain evidence="1 3">MrB4</strain>
    </source>
</reference>
<dbReference type="Proteomes" id="UP000501237">
    <property type="component" value="Chromosome"/>
</dbReference>
<protein>
    <submittedName>
        <fullName evidence="2">NRDE family protein</fullName>
    </submittedName>
</protein>
<dbReference type="InterPro" id="IPR008551">
    <property type="entry name" value="TANGO2"/>
</dbReference>
<evidence type="ECO:0000313" key="4">
    <source>
        <dbReference type="Proteomes" id="UP001273935"/>
    </source>
</evidence>
<dbReference type="GeneID" id="57395535"/>
<accession>A0A679GDA4</accession>